<dbReference type="EMBL" id="RPHB01000011">
    <property type="protein sequence ID" value="MBW3470035.1"/>
    <property type="molecule type" value="Genomic_DNA"/>
</dbReference>
<comment type="caution">
    <text evidence="1">The sequence shown here is derived from an EMBL/GenBank/DDBJ whole genome shotgun (WGS) entry which is preliminary data.</text>
</comment>
<evidence type="ECO:0000313" key="1">
    <source>
        <dbReference type="EMBL" id="MBW3470035.1"/>
    </source>
</evidence>
<reference evidence="1 2" key="1">
    <citation type="journal article" date="2020" name="Syst. Appl. Microbiol.">
        <title>Arthrospiribacter ruber gen. nov., sp. nov., a novel bacterium isolated from Arthrospira cultures.</title>
        <authorList>
            <person name="Waleron M."/>
            <person name="Misztak A."/>
            <person name="Waleron M.M."/>
            <person name="Furmaniak M."/>
            <person name="Mrozik A."/>
            <person name="Waleron K."/>
        </authorList>
    </citation>
    <scope>NUCLEOTIDE SEQUENCE [LARGE SCALE GENOMIC DNA]</scope>
    <source>
        <strain evidence="1 2">DPMB0001</strain>
    </source>
</reference>
<proteinExistence type="predicted"/>
<dbReference type="Proteomes" id="UP000727490">
    <property type="component" value="Unassembled WGS sequence"/>
</dbReference>
<keyword evidence="2" id="KW-1185">Reference proteome</keyword>
<dbReference type="AlphaFoldDB" id="A0A951MHT2"/>
<gene>
    <name evidence="1" type="ORF">EGN73_19770</name>
</gene>
<name>A0A951MHT2_9BACT</name>
<evidence type="ECO:0000313" key="2">
    <source>
        <dbReference type="Proteomes" id="UP000727490"/>
    </source>
</evidence>
<protein>
    <submittedName>
        <fullName evidence="1">Uncharacterized protein</fullName>
    </submittedName>
</protein>
<sequence length="108" mass="12334">MDGKVGQLMGWFRLNLDILKFEIEIMNINGGTLKGIYNPENIDHFKFVLMKLSVVVDDFAKDMVGSGKALNLPQQVFNKLLLRTRSNLVALICLLDVYKEQSFIFHSI</sequence>
<dbReference type="RefSeq" id="WP_219293575.1">
    <property type="nucleotide sequence ID" value="NZ_RPHB01000011.1"/>
</dbReference>
<organism evidence="1 2">
    <name type="scientific">Arthrospiribacter ruber</name>
    <dbReference type="NCBI Taxonomy" id="2487934"/>
    <lineage>
        <taxon>Bacteria</taxon>
        <taxon>Pseudomonadati</taxon>
        <taxon>Bacteroidota</taxon>
        <taxon>Cytophagia</taxon>
        <taxon>Cytophagales</taxon>
        <taxon>Cyclobacteriaceae</taxon>
        <taxon>Arthrospiribacter</taxon>
    </lineage>
</organism>
<accession>A0A951MHT2</accession>